<dbReference type="AlphaFoldDB" id="A0A6I4IJE3"/>
<sequence>MQEKIRKAIENELGLITKENAPKIYDFIQSENGYKEIEDKIIVMMVQEQFTISECFIHIEESL</sequence>
<evidence type="ECO:0000313" key="2">
    <source>
        <dbReference type="Proteomes" id="UP000431264"/>
    </source>
</evidence>
<reference evidence="2" key="1">
    <citation type="submission" date="2019-05" db="EMBL/GenBank/DDBJ databases">
        <title>Flavobacterium profundi sp. nov., isolated from a deep-sea seamount.</title>
        <authorList>
            <person name="Zhang D.-C."/>
        </authorList>
    </citation>
    <scope>NUCLEOTIDE SEQUENCE [LARGE SCALE GENOMIC DNA]</scope>
    <source>
        <strain evidence="2">TP390</strain>
    </source>
</reference>
<proteinExistence type="predicted"/>
<comment type="caution">
    <text evidence="1">The sequence shown here is derived from an EMBL/GenBank/DDBJ whole genome shotgun (WGS) entry which is preliminary data.</text>
</comment>
<protein>
    <submittedName>
        <fullName evidence="1">Uncharacterized protein</fullName>
    </submittedName>
</protein>
<dbReference type="Proteomes" id="UP000431264">
    <property type="component" value="Unassembled WGS sequence"/>
</dbReference>
<keyword evidence="2" id="KW-1185">Reference proteome</keyword>
<gene>
    <name evidence="1" type="ORF">GOQ30_11270</name>
</gene>
<organism evidence="1 2">
    <name type="scientific">Flavobacterium profundi</name>
    <dbReference type="NCBI Taxonomy" id="1774945"/>
    <lineage>
        <taxon>Bacteria</taxon>
        <taxon>Pseudomonadati</taxon>
        <taxon>Bacteroidota</taxon>
        <taxon>Flavobacteriia</taxon>
        <taxon>Flavobacteriales</taxon>
        <taxon>Flavobacteriaceae</taxon>
        <taxon>Flavobacterium</taxon>
    </lineage>
</organism>
<name>A0A6I4IJE3_9FLAO</name>
<dbReference type="RefSeq" id="WP_140998117.1">
    <property type="nucleotide sequence ID" value="NZ_VDCZ01000008.1"/>
</dbReference>
<accession>A0A6I4IJE3</accession>
<evidence type="ECO:0000313" key="1">
    <source>
        <dbReference type="EMBL" id="MVO09738.1"/>
    </source>
</evidence>
<dbReference type="EMBL" id="WQLW01000008">
    <property type="protein sequence ID" value="MVO09738.1"/>
    <property type="molecule type" value="Genomic_DNA"/>
</dbReference>
<dbReference type="OrthoDB" id="1450685at2"/>